<keyword evidence="3 5" id="KW-0949">S-adenosyl-L-methionine</keyword>
<dbReference type="EC" id="2.1.1.37" evidence="7"/>
<evidence type="ECO:0000256" key="1">
    <source>
        <dbReference type="ARBA" id="ARBA00022603"/>
    </source>
</evidence>
<dbReference type="InterPro" id="IPR050390">
    <property type="entry name" value="C5-Methyltransferase"/>
</dbReference>
<evidence type="ECO:0000256" key="7">
    <source>
        <dbReference type="RuleBase" id="RU000417"/>
    </source>
</evidence>
<gene>
    <name evidence="8" type="ORF">SAMN02910406_00958</name>
</gene>
<dbReference type="NCBIfam" id="TIGR00675">
    <property type="entry name" value="dcm"/>
    <property type="match status" value="1"/>
</dbReference>
<evidence type="ECO:0000256" key="5">
    <source>
        <dbReference type="PROSITE-ProRule" id="PRU01016"/>
    </source>
</evidence>
<dbReference type="Pfam" id="PF00145">
    <property type="entry name" value="DNA_methylase"/>
    <property type="match status" value="1"/>
</dbReference>
<proteinExistence type="inferred from homology"/>
<keyword evidence="4" id="KW-0680">Restriction system</keyword>
<dbReference type="PANTHER" id="PTHR10629:SF52">
    <property type="entry name" value="DNA (CYTOSINE-5)-METHYLTRANSFERASE 1"/>
    <property type="match status" value="1"/>
</dbReference>
<name>A0A1I1FM82_RUMAL</name>
<organism evidence="8 9">
    <name type="scientific">Ruminococcus albus</name>
    <dbReference type="NCBI Taxonomy" id="1264"/>
    <lineage>
        <taxon>Bacteria</taxon>
        <taxon>Bacillati</taxon>
        <taxon>Bacillota</taxon>
        <taxon>Clostridia</taxon>
        <taxon>Eubacteriales</taxon>
        <taxon>Oscillospiraceae</taxon>
        <taxon>Ruminococcus</taxon>
    </lineage>
</organism>
<dbReference type="Proteomes" id="UP000182192">
    <property type="component" value="Unassembled WGS sequence"/>
</dbReference>
<dbReference type="InterPro" id="IPR018117">
    <property type="entry name" value="C5_DNA_meth_AS"/>
</dbReference>
<dbReference type="InterPro" id="IPR029063">
    <property type="entry name" value="SAM-dependent_MTases_sf"/>
</dbReference>
<dbReference type="EMBL" id="FOKQ01000006">
    <property type="protein sequence ID" value="SFC00444.1"/>
    <property type="molecule type" value="Genomic_DNA"/>
</dbReference>
<dbReference type="InterPro" id="IPR001525">
    <property type="entry name" value="C5_MeTfrase"/>
</dbReference>
<dbReference type="OrthoDB" id="9813719at2"/>
<evidence type="ECO:0000256" key="4">
    <source>
        <dbReference type="ARBA" id="ARBA00022747"/>
    </source>
</evidence>
<evidence type="ECO:0000256" key="2">
    <source>
        <dbReference type="ARBA" id="ARBA00022679"/>
    </source>
</evidence>
<dbReference type="GO" id="GO:0032259">
    <property type="term" value="P:methylation"/>
    <property type="evidence" value="ECO:0007669"/>
    <property type="project" value="UniProtKB-KW"/>
</dbReference>
<dbReference type="Gene3D" id="3.40.50.150">
    <property type="entry name" value="Vaccinia Virus protein VP39"/>
    <property type="match status" value="1"/>
</dbReference>
<reference evidence="8 9" key="1">
    <citation type="submission" date="2016-10" db="EMBL/GenBank/DDBJ databases">
        <authorList>
            <person name="de Groot N.N."/>
        </authorList>
    </citation>
    <scope>NUCLEOTIDE SEQUENCE [LARGE SCALE GENOMIC DNA]</scope>
    <source>
        <strain evidence="8 9">AR67</strain>
    </source>
</reference>
<keyword evidence="1 5" id="KW-0489">Methyltransferase</keyword>
<dbReference type="GO" id="GO:0003886">
    <property type="term" value="F:DNA (cytosine-5-)-methyltransferase activity"/>
    <property type="evidence" value="ECO:0007669"/>
    <property type="project" value="UniProtKB-EC"/>
</dbReference>
<dbReference type="PANTHER" id="PTHR10629">
    <property type="entry name" value="CYTOSINE-SPECIFIC METHYLTRANSFERASE"/>
    <property type="match status" value="1"/>
</dbReference>
<dbReference type="AlphaFoldDB" id="A0A1I1FM82"/>
<dbReference type="CDD" id="cd00315">
    <property type="entry name" value="Cyt_C5_DNA_methylase"/>
    <property type="match status" value="1"/>
</dbReference>
<comment type="catalytic activity">
    <reaction evidence="7">
        <text>a 2'-deoxycytidine in DNA + S-adenosyl-L-methionine = a 5-methyl-2'-deoxycytidine in DNA + S-adenosyl-L-homocysteine + H(+)</text>
        <dbReference type="Rhea" id="RHEA:13681"/>
        <dbReference type="Rhea" id="RHEA-COMP:11369"/>
        <dbReference type="Rhea" id="RHEA-COMP:11370"/>
        <dbReference type="ChEBI" id="CHEBI:15378"/>
        <dbReference type="ChEBI" id="CHEBI:57856"/>
        <dbReference type="ChEBI" id="CHEBI:59789"/>
        <dbReference type="ChEBI" id="CHEBI:85452"/>
        <dbReference type="ChEBI" id="CHEBI:85454"/>
        <dbReference type="EC" id="2.1.1.37"/>
    </reaction>
</comment>
<dbReference type="PROSITE" id="PS00094">
    <property type="entry name" value="C5_MTASE_1"/>
    <property type="match status" value="1"/>
</dbReference>
<dbReference type="SUPFAM" id="SSF53335">
    <property type="entry name" value="S-adenosyl-L-methionine-dependent methyltransferases"/>
    <property type="match status" value="1"/>
</dbReference>
<dbReference type="PRINTS" id="PR00105">
    <property type="entry name" value="C5METTRFRASE"/>
</dbReference>
<evidence type="ECO:0000313" key="8">
    <source>
        <dbReference type="EMBL" id="SFC00444.1"/>
    </source>
</evidence>
<protein>
    <recommendedName>
        <fullName evidence="7">Cytosine-specific methyltransferase</fullName>
        <ecNumber evidence="7">2.1.1.37</ecNumber>
    </recommendedName>
</protein>
<accession>A0A1I1FM82</accession>
<keyword evidence="2 5" id="KW-0808">Transferase</keyword>
<dbReference type="Gene3D" id="3.90.120.10">
    <property type="entry name" value="DNA Methylase, subunit A, domain 2"/>
    <property type="match status" value="1"/>
</dbReference>
<dbReference type="GO" id="GO:0044027">
    <property type="term" value="P:negative regulation of gene expression via chromosomal CpG island methylation"/>
    <property type="evidence" value="ECO:0007669"/>
    <property type="project" value="TreeGrafter"/>
</dbReference>
<dbReference type="RefSeq" id="WP_074960435.1">
    <property type="nucleotide sequence ID" value="NZ_FOKQ01000006.1"/>
</dbReference>
<dbReference type="PROSITE" id="PS51679">
    <property type="entry name" value="SAM_MT_C5"/>
    <property type="match status" value="1"/>
</dbReference>
<comment type="similarity">
    <text evidence="5 6">Belongs to the class I-like SAM-binding methyltransferase superfamily. C5-methyltransferase family.</text>
</comment>
<evidence type="ECO:0000313" key="9">
    <source>
        <dbReference type="Proteomes" id="UP000182192"/>
    </source>
</evidence>
<feature type="active site" evidence="5">
    <location>
        <position position="79"/>
    </location>
</feature>
<dbReference type="GO" id="GO:0009307">
    <property type="term" value="P:DNA restriction-modification system"/>
    <property type="evidence" value="ECO:0007669"/>
    <property type="project" value="UniProtKB-KW"/>
</dbReference>
<evidence type="ECO:0000256" key="3">
    <source>
        <dbReference type="ARBA" id="ARBA00022691"/>
    </source>
</evidence>
<dbReference type="GO" id="GO:0003677">
    <property type="term" value="F:DNA binding"/>
    <property type="evidence" value="ECO:0007669"/>
    <property type="project" value="TreeGrafter"/>
</dbReference>
<sequence>MQEYSFIDLFSGAGGLLRGFMDAGFKPVFSVELWQPAIETHNKNYPNVQLINKDIRTISDDEIKPYKGKIDVIVGGPPCQGFSTIGKRLVKDPRNELVFEFIRFVNVIKPKVFLMENVRGLLSSDGGKIKTAIINEFESVGYKVISKVLCAADYGVPQLRNRVFFIGVRNDFKGEPSFPLATYDKESYRTVGEVINDLVGKENQFPNHIPMKHNATVTARISCIKEGEGIPKEGLPEDVAFGSRSDYKNNQIKNFSHVYKRLSRYKPSTTMVPGHNAFPLHPTQNRSLTVREAARIQTFPDDVIFCGNRQEQCIQVGNAVPVQLASCLAKHISEILNGASCNQTNQGVAKKNTSV</sequence>
<evidence type="ECO:0000256" key="6">
    <source>
        <dbReference type="RuleBase" id="RU000416"/>
    </source>
</evidence>